<evidence type="ECO:0000256" key="9">
    <source>
        <dbReference type="ARBA" id="ARBA00023329"/>
    </source>
</evidence>
<sequence length="956" mass="106104">MATFLENSYSLVHQDNAADVPSQTDLKNALEKGSDEQKIETMKKILSIMLNGDPQAGLLMHIIRFVMPSKSKPLKKLMYLFLEVCPKHDAQGKLRQEWILVCNAIRFDLQAPNEYVRGNTLRFVTKLRDAELVEPLLQPVRACLTHRHAYVRKNATFAIASIFTHLPELLPDAPDLLVNFLDDENDATCKRNAFAALVSVSHEKALEYLSTVFDSIPNHDELVLLAELEFIRKDAIVNPGNKARYLRLIFDLLESSVSTVIYEAAHALTTLTGNPVAVKAAAAKFVELAIKEPDNNVKLIVLERVDQLREKNEGVLDDLTMEVLRVLSSPDLDVRKKSLNIALEMVSSRNVEEVVLLLKKELMKTVDEQYEKNSEYRSLLISIIHQSAIKFPEVAASVVGSLMDFISDVSSNASAVDVITFVKEVVERFPDLRASIVERLVSTLGEVRAGKVYRGVLWIIGEFSLEAKDIRDAWKGIRSSLGEIPILASEQRLLDEASEGKEPAEQVNGHAKSAPSGSRKVLADGTYATESALTSSAAAKAKLEAVKNSQKPPLRQLILDGDYYLSAVLSSTLTKLVLRHSEISKDVARTNALRAEAMLIMISIIRVGQSQFVKTFIDEDSVDRIMTCVRSLSEFAQKKELEQVFLEDTRKSFRTMVQAEEKKRAAKEASEKAKSAINVDDTFSIRQLKKKDSDGLDEVAEDLERATGGDTATEDLTSKLSRVVQLTGFSDPVYAEAYVKVHQFDIVLDVLLVNQTTETLQNLTVEFATLGDLKVVERPPTQNVGPHDFINLQATIKVSSTDTGVIFGNIIYEGEKGVDSNVVILNDVHVDIMDYIKPAQCTETQFRTMWTEFEWENKVNINSKAKSLRDFLKQLMASTNMSCLTPEASMKGDCQFLSANLYARSVFGEDALANLSIEKEGENGPITGFVRIRSRSQGLALSLGSLKGLNKVGVAA</sequence>
<feature type="domain" description="Clathrin/coatomer adaptor adaptin-like N-terminal" evidence="12">
    <location>
        <begin position="22"/>
        <end position="491"/>
    </location>
</feature>
<comment type="subunit">
    <text evidence="10">Oligomeric complex that consists of at least the alpha, beta, beta', gamma, delta, epsilon and zeta subunits.</text>
</comment>
<keyword evidence="16" id="KW-1185">Reference proteome</keyword>
<feature type="region of interest" description="Disordered" evidence="11">
    <location>
        <begin position="497"/>
        <end position="519"/>
    </location>
</feature>
<dbReference type="InterPro" id="IPR016024">
    <property type="entry name" value="ARM-type_fold"/>
</dbReference>
<dbReference type="GO" id="GO:0000139">
    <property type="term" value="C:Golgi membrane"/>
    <property type="evidence" value="ECO:0007669"/>
    <property type="project" value="UniProtKB-SubCell"/>
</dbReference>
<reference evidence="15" key="1">
    <citation type="journal article" date="2020" name="Stud. Mycol.">
        <title>101 Dothideomycetes genomes: a test case for predicting lifestyles and emergence of pathogens.</title>
        <authorList>
            <person name="Haridas S."/>
            <person name="Albert R."/>
            <person name="Binder M."/>
            <person name="Bloem J."/>
            <person name="Labutti K."/>
            <person name="Salamov A."/>
            <person name="Andreopoulos B."/>
            <person name="Baker S."/>
            <person name="Barry K."/>
            <person name="Bills G."/>
            <person name="Bluhm B."/>
            <person name="Cannon C."/>
            <person name="Castanera R."/>
            <person name="Culley D."/>
            <person name="Daum C."/>
            <person name="Ezra D."/>
            <person name="Gonzalez J."/>
            <person name="Henrissat B."/>
            <person name="Kuo A."/>
            <person name="Liang C."/>
            <person name="Lipzen A."/>
            <person name="Lutzoni F."/>
            <person name="Magnuson J."/>
            <person name="Mondo S."/>
            <person name="Nolan M."/>
            <person name="Ohm R."/>
            <person name="Pangilinan J."/>
            <person name="Park H.-J."/>
            <person name="Ramirez L."/>
            <person name="Alfaro M."/>
            <person name="Sun H."/>
            <person name="Tritt A."/>
            <person name="Yoshinaga Y."/>
            <person name="Zwiers L.-H."/>
            <person name="Turgeon B."/>
            <person name="Goodwin S."/>
            <person name="Spatafora J."/>
            <person name="Crous P."/>
            <person name="Grigoriev I."/>
        </authorList>
    </citation>
    <scope>NUCLEOTIDE SEQUENCE</scope>
    <source>
        <strain evidence="15">CBS 122367</strain>
    </source>
</reference>
<keyword evidence="2 10" id="KW-0813">Transport</keyword>
<keyword evidence="4" id="KW-0677">Repeat</keyword>
<evidence type="ECO:0000256" key="10">
    <source>
        <dbReference type="PIRNR" id="PIRNR005727"/>
    </source>
</evidence>
<keyword evidence="7 10" id="KW-0333">Golgi apparatus</keyword>
<keyword evidence="8 10" id="KW-0472">Membrane</keyword>
<comment type="subcellular location">
    <subcellularLocation>
        <location evidence="10">Cytoplasm</location>
    </subcellularLocation>
    <subcellularLocation>
        <location evidence="1 10">Golgi apparatus membrane</location>
        <topology evidence="1 10">Peripheral membrane protein</topology>
        <orientation evidence="1 10">Cytoplasmic side</orientation>
    </subcellularLocation>
    <subcellularLocation>
        <location evidence="10">Cytoplasmic vesicle</location>
        <location evidence="10">COPI-coated vesicle membrane</location>
        <topology evidence="10">Peripheral membrane protein</topology>
        <orientation evidence="10">Cytoplasmic side</orientation>
    </subcellularLocation>
</comment>
<dbReference type="FunFam" id="1.25.10.10:FF:000260">
    <property type="entry name" value="Coatomer subunit beta"/>
    <property type="match status" value="1"/>
</dbReference>
<dbReference type="InterPro" id="IPR016460">
    <property type="entry name" value="COPB1"/>
</dbReference>
<dbReference type="AlphaFoldDB" id="A0A6G1IPN0"/>
<evidence type="ECO:0000313" key="15">
    <source>
        <dbReference type="EMBL" id="KAF2680105.1"/>
    </source>
</evidence>
<name>A0A6G1IPN0_9PLEO</name>
<evidence type="ECO:0000313" key="16">
    <source>
        <dbReference type="Proteomes" id="UP000799291"/>
    </source>
</evidence>
<keyword evidence="3 10" id="KW-0963">Cytoplasm</keyword>
<dbReference type="GO" id="GO:0006891">
    <property type="term" value="P:intra-Golgi vesicle-mediated transport"/>
    <property type="evidence" value="ECO:0007669"/>
    <property type="project" value="TreeGrafter"/>
</dbReference>
<gene>
    <name evidence="15" type="ORF">K458DRAFT_374239</name>
</gene>
<organism evidence="15 16">
    <name type="scientific">Lentithecium fluviatile CBS 122367</name>
    <dbReference type="NCBI Taxonomy" id="1168545"/>
    <lineage>
        <taxon>Eukaryota</taxon>
        <taxon>Fungi</taxon>
        <taxon>Dikarya</taxon>
        <taxon>Ascomycota</taxon>
        <taxon>Pezizomycotina</taxon>
        <taxon>Dothideomycetes</taxon>
        <taxon>Pleosporomycetidae</taxon>
        <taxon>Pleosporales</taxon>
        <taxon>Massarineae</taxon>
        <taxon>Lentitheciaceae</taxon>
        <taxon>Lentithecium</taxon>
    </lineage>
</organism>
<dbReference type="Proteomes" id="UP000799291">
    <property type="component" value="Unassembled WGS sequence"/>
</dbReference>
<evidence type="ECO:0000256" key="7">
    <source>
        <dbReference type="ARBA" id="ARBA00023034"/>
    </source>
</evidence>
<evidence type="ECO:0000259" key="12">
    <source>
        <dbReference type="Pfam" id="PF01602"/>
    </source>
</evidence>
<dbReference type="EMBL" id="MU005599">
    <property type="protein sequence ID" value="KAF2680105.1"/>
    <property type="molecule type" value="Genomic_DNA"/>
</dbReference>
<evidence type="ECO:0000256" key="11">
    <source>
        <dbReference type="SAM" id="MobiDB-lite"/>
    </source>
</evidence>
<dbReference type="Pfam" id="PF14806">
    <property type="entry name" value="Coatomer_b_Cpla"/>
    <property type="match status" value="1"/>
</dbReference>
<dbReference type="GO" id="GO:0006886">
    <property type="term" value="P:intracellular protein transport"/>
    <property type="evidence" value="ECO:0007669"/>
    <property type="project" value="InterPro"/>
</dbReference>
<proteinExistence type="predicted"/>
<feature type="domain" description="Coatomer beta subunit appendage platform" evidence="14">
    <location>
        <begin position="819"/>
        <end position="945"/>
    </location>
</feature>
<dbReference type="SUPFAM" id="SSF48371">
    <property type="entry name" value="ARM repeat"/>
    <property type="match status" value="1"/>
</dbReference>
<evidence type="ECO:0000256" key="4">
    <source>
        <dbReference type="ARBA" id="ARBA00022737"/>
    </source>
</evidence>
<keyword evidence="5 10" id="KW-0931">ER-Golgi transport</keyword>
<keyword evidence="6 10" id="KW-0653">Protein transport</keyword>
<evidence type="ECO:0000256" key="6">
    <source>
        <dbReference type="ARBA" id="ARBA00022927"/>
    </source>
</evidence>
<dbReference type="GO" id="GO:0006888">
    <property type="term" value="P:endoplasmic reticulum to Golgi vesicle-mediated transport"/>
    <property type="evidence" value="ECO:0007669"/>
    <property type="project" value="TreeGrafter"/>
</dbReference>
<accession>A0A6G1IPN0</accession>
<dbReference type="Pfam" id="PF07718">
    <property type="entry name" value="Coatamer_beta_C"/>
    <property type="match status" value="1"/>
</dbReference>
<dbReference type="InterPro" id="IPR011710">
    <property type="entry name" value="Coatomer_bsu_C"/>
</dbReference>
<evidence type="ECO:0000256" key="1">
    <source>
        <dbReference type="ARBA" id="ARBA00004255"/>
    </source>
</evidence>
<keyword evidence="9 10" id="KW-0968">Cytoplasmic vesicle</keyword>
<evidence type="ECO:0000256" key="5">
    <source>
        <dbReference type="ARBA" id="ARBA00022892"/>
    </source>
</evidence>
<dbReference type="OrthoDB" id="10261439at2759"/>
<dbReference type="PIRSF" id="PIRSF005727">
    <property type="entry name" value="Coatomer_beta_subunit"/>
    <property type="match status" value="1"/>
</dbReference>
<dbReference type="Pfam" id="PF01602">
    <property type="entry name" value="Adaptin_N"/>
    <property type="match status" value="1"/>
</dbReference>
<evidence type="ECO:0000256" key="8">
    <source>
        <dbReference type="ARBA" id="ARBA00023136"/>
    </source>
</evidence>
<dbReference type="InterPro" id="IPR029446">
    <property type="entry name" value="COPB1_appendage_platform_dom"/>
</dbReference>
<dbReference type="InterPro" id="IPR002553">
    <property type="entry name" value="Clathrin/coatomer_adapt-like_N"/>
</dbReference>
<dbReference type="PANTHER" id="PTHR10635:SF0">
    <property type="entry name" value="COATOMER SUBUNIT BETA"/>
    <property type="match status" value="1"/>
</dbReference>
<evidence type="ECO:0000256" key="2">
    <source>
        <dbReference type="ARBA" id="ARBA00022448"/>
    </source>
</evidence>
<evidence type="ECO:0000259" key="14">
    <source>
        <dbReference type="Pfam" id="PF14806"/>
    </source>
</evidence>
<dbReference type="GO" id="GO:0030126">
    <property type="term" value="C:COPI vesicle coat"/>
    <property type="evidence" value="ECO:0007669"/>
    <property type="project" value="InterPro"/>
</dbReference>
<comment type="function">
    <text evidence="10">The coatomer is a cytosolic protein complex that binds to dilysine motifs and reversibly associates with Golgi non-clathrin-coated vesicles, which further mediate biosynthetic protein transport from the ER, via the Golgi up to the trans Golgi network. Coatomer complex is required for budding from Golgi membranes, and is essential for the retrograde Golgi-to-ER transport of dilysine-tagged proteins.</text>
</comment>
<dbReference type="InterPro" id="IPR011989">
    <property type="entry name" value="ARM-like"/>
</dbReference>
<dbReference type="GO" id="GO:0005198">
    <property type="term" value="F:structural molecule activity"/>
    <property type="evidence" value="ECO:0007669"/>
    <property type="project" value="InterPro"/>
</dbReference>
<feature type="domain" description="Coatomer beta subunit C-terminal" evidence="13">
    <location>
        <begin position="679"/>
        <end position="813"/>
    </location>
</feature>
<protein>
    <recommendedName>
        <fullName evidence="10">Coatomer subunit beta</fullName>
    </recommendedName>
    <alternativeName>
        <fullName evidence="10">Beta-coat protein</fullName>
    </alternativeName>
</protein>
<evidence type="ECO:0000256" key="3">
    <source>
        <dbReference type="ARBA" id="ARBA00022490"/>
    </source>
</evidence>
<dbReference type="PANTHER" id="PTHR10635">
    <property type="entry name" value="COATOMER SUBUNIT BETA"/>
    <property type="match status" value="1"/>
</dbReference>
<evidence type="ECO:0000259" key="13">
    <source>
        <dbReference type="Pfam" id="PF07718"/>
    </source>
</evidence>
<dbReference type="Gene3D" id="1.25.10.10">
    <property type="entry name" value="Leucine-rich Repeat Variant"/>
    <property type="match status" value="1"/>
</dbReference>